<organism evidence="1 2">
    <name type="scientific">Bauhinia variegata</name>
    <name type="common">Purple orchid tree</name>
    <name type="synonym">Phanera variegata</name>
    <dbReference type="NCBI Taxonomy" id="167791"/>
    <lineage>
        <taxon>Eukaryota</taxon>
        <taxon>Viridiplantae</taxon>
        <taxon>Streptophyta</taxon>
        <taxon>Embryophyta</taxon>
        <taxon>Tracheophyta</taxon>
        <taxon>Spermatophyta</taxon>
        <taxon>Magnoliopsida</taxon>
        <taxon>eudicotyledons</taxon>
        <taxon>Gunneridae</taxon>
        <taxon>Pentapetalae</taxon>
        <taxon>rosids</taxon>
        <taxon>fabids</taxon>
        <taxon>Fabales</taxon>
        <taxon>Fabaceae</taxon>
        <taxon>Cercidoideae</taxon>
        <taxon>Cercideae</taxon>
        <taxon>Bauhiniinae</taxon>
        <taxon>Bauhinia</taxon>
    </lineage>
</organism>
<evidence type="ECO:0000313" key="2">
    <source>
        <dbReference type="Proteomes" id="UP000828941"/>
    </source>
</evidence>
<proteinExistence type="predicted"/>
<reference evidence="1 2" key="1">
    <citation type="journal article" date="2022" name="DNA Res.">
        <title>Chromosomal-level genome assembly of the orchid tree Bauhinia variegata (Leguminosae; Cercidoideae) supports the allotetraploid origin hypothesis of Bauhinia.</title>
        <authorList>
            <person name="Zhong Y."/>
            <person name="Chen Y."/>
            <person name="Zheng D."/>
            <person name="Pang J."/>
            <person name="Liu Y."/>
            <person name="Luo S."/>
            <person name="Meng S."/>
            <person name="Qian L."/>
            <person name="Wei D."/>
            <person name="Dai S."/>
            <person name="Zhou R."/>
        </authorList>
    </citation>
    <scope>NUCLEOTIDE SEQUENCE [LARGE SCALE GENOMIC DNA]</scope>
    <source>
        <strain evidence="1">BV-YZ2020</strain>
    </source>
</reference>
<sequence length="355" mass="40385">MKLFDNSDGPDISDDRIQSYLNEFKEDSAAVSIDLWKWDTGKETAELESGMRSYVTTKQENKLALKIKEIYKPKLKQELSRYVIQFLCEETDPTWSKMRKHYKSLINSEVSSLKVTFSELGVKEDDQEKKEESLNKYAEAVVKAEARKESNRAEEHMKKKFENLFMENSSSRDWDSDEAVKAAAINSLHIPLMLLAGLVAIRLEDSDAADNIQYILASAFLAEYKNALKDLESDTWAQIKSSKETLITPSQCKESWKRFVDDATRITNQFLGDLKTAVANSNSMIHTPARRPIGRWCKPATQRVKANVDASIYENGMGGTSGMFRDERGAFMATWESKHEHLGLVEVLEAIAVRE</sequence>
<accession>A0ACB9LQ42</accession>
<comment type="caution">
    <text evidence="1">The sequence shown here is derived from an EMBL/GenBank/DDBJ whole genome shotgun (WGS) entry which is preliminary data.</text>
</comment>
<evidence type="ECO:0000313" key="1">
    <source>
        <dbReference type="EMBL" id="KAI4313389.1"/>
    </source>
</evidence>
<protein>
    <submittedName>
        <fullName evidence="1">Uncharacterized protein</fullName>
    </submittedName>
</protein>
<gene>
    <name evidence="1" type="ORF">L6164_026376</name>
</gene>
<dbReference type="EMBL" id="CM039436">
    <property type="protein sequence ID" value="KAI4313389.1"/>
    <property type="molecule type" value="Genomic_DNA"/>
</dbReference>
<name>A0ACB9LQ42_BAUVA</name>
<keyword evidence="2" id="KW-1185">Reference proteome</keyword>
<dbReference type="Proteomes" id="UP000828941">
    <property type="component" value="Chromosome 11"/>
</dbReference>